<dbReference type="GO" id="GO:0050660">
    <property type="term" value="F:flavin adenine dinucleotide binding"/>
    <property type="evidence" value="ECO:0007669"/>
    <property type="project" value="InterPro"/>
</dbReference>
<dbReference type="InterPro" id="IPR037069">
    <property type="entry name" value="AcylCoA_DH/ox_N_sf"/>
</dbReference>
<accession>A0A0A3XMX6</accession>
<gene>
    <name evidence="5" type="ORF">MA20_38220</name>
</gene>
<evidence type="ECO:0000259" key="3">
    <source>
        <dbReference type="Pfam" id="PF02771"/>
    </source>
</evidence>
<dbReference type="SUPFAM" id="SSF47203">
    <property type="entry name" value="Acyl-CoA dehydrogenase C-terminal domain-like"/>
    <property type="match status" value="1"/>
</dbReference>
<dbReference type="InterPro" id="IPR036250">
    <property type="entry name" value="AcylCo_DH-like_C"/>
</dbReference>
<dbReference type="InterPro" id="IPR009100">
    <property type="entry name" value="AcylCoA_DH/oxidase_NM_dom_sf"/>
</dbReference>
<dbReference type="InterPro" id="IPR046373">
    <property type="entry name" value="Acyl-CoA_Oxase/DH_mid-dom_sf"/>
</dbReference>
<dbReference type="SUPFAM" id="SSF56645">
    <property type="entry name" value="Acyl-CoA dehydrogenase NM domain-like"/>
    <property type="match status" value="1"/>
</dbReference>
<dbReference type="Gene3D" id="1.20.140.10">
    <property type="entry name" value="Butyryl-CoA Dehydrogenase, subunit A, domain 3"/>
    <property type="match status" value="1"/>
</dbReference>
<dbReference type="Gene3D" id="1.10.540.10">
    <property type="entry name" value="Acyl-CoA dehydrogenase/oxidase, N-terminal domain"/>
    <property type="match status" value="1"/>
</dbReference>
<dbReference type="EMBL" id="JRPN01000029">
    <property type="protein sequence ID" value="KGT74614.1"/>
    <property type="molecule type" value="Genomic_DNA"/>
</dbReference>
<evidence type="ECO:0000256" key="2">
    <source>
        <dbReference type="ARBA" id="ARBA00049661"/>
    </source>
</evidence>
<dbReference type="Proteomes" id="UP000030377">
    <property type="component" value="Unassembled WGS sequence"/>
</dbReference>
<dbReference type="InterPro" id="IPR013786">
    <property type="entry name" value="AcylCoA_DH/ox_N"/>
</dbReference>
<dbReference type="PANTHER" id="PTHR48083">
    <property type="entry name" value="MEDIUM-CHAIN SPECIFIC ACYL-COA DEHYDROGENASE, MITOCHONDRIAL-RELATED"/>
    <property type="match status" value="1"/>
</dbReference>
<dbReference type="GO" id="GO:0005737">
    <property type="term" value="C:cytoplasm"/>
    <property type="evidence" value="ECO:0007669"/>
    <property type="project" value="TreeGrafter"/>
</dbReference>
<dbReference type="Pfam" id="PF02771">
    <property type="entry name" value="Acyl-CoA_dh_N"/>
    <property type="match status" value="1"/>
</dbReference>
<dbReference type="eggNOG" id="COG1960">
    <property type="taxonomic scope" value="Bacteria"/>
</dbReference>
<dbReference type="GO" id="GO:0033539">
    <property type="term" value="P:fatty acid beta-oxidation using acyl-CoA dehydrogenase"/>
    <property type="evidence" value="ECO:0007669"/>
    <property type="project" value="TreeGrafter"/>
</dbReference>
<dbReference type="Pfam" id="PF08028">
    <property type="entry name" value="Acyl-CoA_dh_2"/>
    <property type="match status" value="1"/>
</dbReference>
<organism evidence="5 6">
    <name type="scientific">Bradyrhizobium japonicum</name>
    <dbReference type="NCBI Taxonomy" id="375"/>
    <lineage>
        <taxon>Bacteria</taxon>
        <taxon>Pseudomonadati</taxon>
        <taxon>Pseudomonadota</taxon>
        <taxon>Alphaproteobacteria</taxon>
        <taxon>Hyphomicrobiales</taxon>
        <taxon>Nitrobacteraceae</taxon>
        <taxon>Bradyrhizobium</taxon>
    </lineage>
</organism>
<feature type="domain" description="Acyl-CoA dehydrogenase C-terminal" evidence="4">
    <location>
        <begin position="256"/>
        <end position="387"/>
    </location>
</feature>
<reference evidence="5 6" key="1">
    <citation type="submission" date="2014-09" db="EMBL/GenBank/DDBJ databases">
        <title>Draft genome of Bradyrhizobium japonicum Is-34.</title>
        <authorList>
            <person name="Tsurumaru H."/>
            <person name="Yamakawa T."/>
            <person name="Hashimoto S."/>
            <person name="Okizaki K."/>
            <person name="Kanesaki Y."/>
            <person name="Yoshikawa H."/>
            <person name="Yajima S."/>
        </authorList>
    </citation>
    <scope>NUCLEOTIDE SEQUENCE [LARGE SCALE GENOMIC DNA]</scope>
    <source>
        <strain evidence="5 6">Is-34</strain>
    </source>
</reference>
<dbReference type="Gene3D" id="2.40.110.10">
    <property type="entry name" value="Butyryl-CoA Dehydrogenase, subunit A, domain 2"/>
    <property type="match status" value="1"/>
</dbReference>
<feature type="domain" description="Acyl-CoA dehydrogenase/oxidase N-terminal" evidence="3">
    <location>
        <begin position="35"/>
        <end position="117"/>
    </location>
</feature>
<dbReference type="PIRSF" id="PIRSF016578">
    <property type="entry name" value="HsaA"/>
    <property type="match status" value="1"/>
</dbReference>
<evidence type="ECO:0000259" key="4">
    <source>
        <dbReference type="Pfam" id="PF08028"/>
    </source>
</evidence>
<proteinExistence type="inferred from homology"/>
<dbReference type="PANTHER" id="PTHR48083:SF19">
    <property type="entry name" value="FLAVIN-DEPENDENT MONOOXYGENASE, OXYGENASE SUBUNIT HSAA"/>
    <property type="match status" value="1"/>
</dbReference>
<dbReference type="STRING" id="375.BKD09_RS18875"/>
<dbReference type="InterPro" id="IPR013107">
    <property type="entry name" value="Acyl-CoA_DH_C"/>
</dbReference>
<keyword evidence="1" id="KW-0560">Oxidoreductase</keyword>
<dbReference type="InterPro" id="IPR050741">
    <property type="entry name" value="Acyl-CoA_dehydrogenase"/>
</dbReference>
<dbReference type="AlphaFoldDB" id="A0A0A3XMX6"/>
<name>A0A0A3XMX6_BRAJP</name>
<evidence type="ECO:0000313" key="5">
    <source>
        <dbReference type="EMBL" id="KGT74614.1"/>
    </source>
</evidence>
<dbReference type="GO" id="GO:0003995">
    <property type="term" value="F:acyl-CoA dehydrogenase activity"/>
    <property type="evidence" value="ECO:0007669"/>
    <property type="project" value="TreeGrafter"/>
</dbReference>
<dbReference type="GO" id="GO:0016712">
    <property type="term" value="F:oxidoreductase activity, acting on paired donors, with incorporation or reduction of molecular oxygen, reduced flavin or flavoprotein as one donor, and incorporation of one atom of oxygen"/>
    <property type="evidence" value="ECO:0007669"/>
    <property type="project" value="TreeGrafter"/>
</dbReference>
<comment type="caution">
    <text evidence="5">The sequence shown here is derived from an EMBL/GenBank/DDBJ whole genome shotgun (WGS) entry which is preliminary data.</text>
</comment>
<evidence type="ECO:0000256" key="1">
    <source>
        <dbReference type="ARBA" id="ARBA00023002"/>
    </source>
</evidence>
<protein>
    <submittedName>
        <fullName evidence="5">Acyl-CoA dehydrogenase</fullName>
    </submittedName>
</protein>
<evidence type="ECO:0000313" key="6">
    <source>
        <dbReference type="Proteomes" id="UP000030377"/>
    </source>
</evidence>
<sequence length="409" mass="44521">MAPGQEPSMGQPTGQEAGERAYAAMIARTRALVPRLRERAARTEELRHLPTETEKDLHDAGLFRMLQPKRIGGAELDYVALVDCAELLGMADASVAWNLANLASHHWMLGMFAQKAQDLVWDRDPDALIASSFIFPAGRATRVEGGYRLHGSWPFSSGVASCEWNMLASVVYSDDEADGIEYRIFLLPKGDYKVLDTWNVAGLRGTGSCDVEVRDAFVADYMTVAVGDLAGGPTPGSKVNPNPLYALPVFSLFPYVLSGVALGNAQVCLDDYAEVARHRISTYNRAKLSDFQSTQIKIAEASAKIDAARLIMRSACVNAMEDARRGRIPDMATKTRYRRDGAFSVNLCTDAVSMLFAASGARGLFTTGVLQRQFRDAHAINSHLAFNFDAAGTNYGRVALGLPSENLTL</sequence>
<comment type="similarity">
    <text evidence="2">Belongs to the HpaH/HsaA monooxygenase family.</text>
</comment>